<reference evidence="1" key="1">
    <citation type="submission" date="2014-11" db="EMBL/GenBank/DDBJ databases">
        <authorList>
            <person name="Amaro Gonzalez C."/>
        </authorList>
    </citation>
    <scope>NUCLEOTIDE SEQUENCE</scope>
</reference>
<dbReference type="EMBL" id="GBXM01059829">
    <property type="protein sequence ID" value="JAH48748.1"/>
    <property type="molecule type" value="Transcribed_RNA"/>
</dbReference>
<accession>A0A0E9T7P7</accession>
<evidence type="ECO:0000313" key="1">
    <source>
        <dbReference type="EMBL" id="JAH48748.1"/>
    </source>
</evidence>
<dbReference type="AlphaFoldDB" id="A0A0E9T7P7"/>
<name>A0A0E9T7P7_ANGAN</name>
<proteinExistence type="predicted"/>
<reference evidence="1" key="2">
    <citation type="journal article" date="2015" name="Fish Shellfish Immunol.">
        <title>Early steps in the European eel (Anguilla anguilla)-Vibrio vulnificus interaction in the gills: Role of the RtxA13 toxin.</title>
        <authorList>
            <person name="Callol A."/>
            <person name="Pajuelo D."/>
            <person name="Ebbesson L."/>
            <person name="Teles M."/>
            <person name="MacKenzie S."/>
            <person name="Amaro C."/>
        </authorList>
    </citation>
    <scope>NUCLEOTIDE SEQUENCE</scope>
</reference>
<protein>
    <submittedName>
        <fullName evidence="1">Uncharacterized protein</fullName>
    </submittedName>
</protein>
<organism evidence="1">
    <name type="scientific">Anguilla anguilla</name>
    <name type="common">European freshwater eel</name>
    <name type="synonym">Muraena anguilla</name>
    <dbReference type="NCBI Taxonomy" id="7936"/>
    <lineage>
        <taxon>Eukaryota</taxon>
        <taxon>Metazoa</taxon>
        <taxon>Chordata</taxon>
        <taxon>Craniata</taxon>
        <taxon>Vertebrata</taxon>
        <taxon>Euteleostomi</taxon>
        <taxon>Actinopterygii</taxon>
        <taxon>Neopterygii</taxon>
        <taxon>Teleostei</taxon>
        <taxon>Anguilliformes</taxon>
        <taxon>Anguillidae</taxon>
        <taxon>Anguilla</taxon>
    </lineage>
</organism>
<sequence length="36" mass="4208">MFDSSVLSLPWEGRCGVRRRASANKRVGERVLFWLQ</sequence>